<evidence type="ECO:0000256" key="1">
    <source>
        <dbReference type="SAM" id="Phobius"/>
    </source>
</evidence>
<evidence type="ECO:0000313" key="3">
    <source>
        <dbReference type="Proteomes" id="UP000271889"/>
    </source>
</evidence>
<accession>A0A3P6RE74</accession>
<evidence type="ECO:0000313" key="2">
    <source>
        <dbReference type="EMBL" id="VDK52055.1"/>
    </source>
</evidence>
<feature type="transmembrane region" description="Helical" evidence="1">
    <location>
        <begin position="58"/>
        <end position="79"/>
    </location>
</feature>
<dbReference type="AlphaFoldDB" id="A0A3P6RE74"/>
<dbReference type="OrthoDB" id="6076970at2759"/>
<dbReference type="SUPFAM" id="SSF81321">
    <property type="entry name" value="Family A G protein-coupled receptor-like"/>
    <property type="match status" value="1"/>
</dbReference>
<dbReference type="Proteomes" id="UP000271889">
    <property type="component" value="Unassembled WGS sequence"/>
</dbReference>
<proteinExistence type="predicted"/>
<keyword evidence="1" id="KW-0812">Transmembrane</keyword>
<keyword evidence="1" id="KW-1133">Transmembrane helix</keyword>
<organism evidence="2 3">
    <name type="scientific">Cylicostephanus goldi</name>
    <name type="common">Nematode worm</name>
    <dbReference type="NCBI Taxonomy" id="71465"/>
    <lineage>
        <taxon>Eukaryota</taxon>
        <taxon>Metazoa</taxon>
        <taxon>Ecdysozoa</taxon>
        <taxon>Nematoda</taxon>
        <taxon>Chromadorea</taxon>
        <taxon>Rhabditida</taxon>
        <taxon>Rhabditina</taxon>
        <taxon>Rhabditomorpha</taxon>
        <taxon>Strongyloidea</taxon>
        <taxon>Strongylidae</taxon>
        <taxon>Cylicostephanus</taxon>
    </lineage>
</organism>
<dbReference type="Gene3D" id="1.20.1070.10">
    <property type="entry name" value="Rhodopsin 7-helix transmembrane proteins"/>
    <property type="match status" value="1"/>
</dbReference>
<keyword evidence="1" id="KW-0472">Membrane</keyword>
<protein>
    <submittedName>
        <fullName evidence="2">Uncharacterized protein</fullName>
    </submittedName>
</protein>
<name>A0A3P6RE74_CYLGO</name>
<reference evidence="2 3" key="1">
    <citation type="submission" date="2018-11" db="EMBL/GenBank/DDBJ databases">
        <authorList>
            <consortium name="Pathogen Informatics"/>
        </authorList>
    </citation>
    <scope>NUCLEOTIDE SEQUENCE [LARGE SCALE GENOMIC DNA]</scope>
</reference>
<keyword evidence="3" id="KW-1185">Reference proteome</keyword>
<dbReference type="EMBL" id="UYRV01004900">
    <property type="protein sequence ID" value="VDK52055.1"/>
    <property type="molecule type" value="Genomic_DNA"/>
</dbReference>
<sequence>MASHMLKKKVRFRQHSVSGSEILAMESISTKHSVWFTGQARRQLNGEIFLSINCNLKYITTCSVLIFIIPVLVIFYCYYQVFCKLREAAKVRNADL</sequence>
<gene>
    <name evidence="2" type="ORF">CGOC_LOCUS2238</name>
</gene>